<reference evidence="4" key="1">
    <citation type="submission" date="2025-08" db="UniProtKB">
        <authorList>
            <consortium name="RefSeq"/>
        </authorList>
    </citation>
    <scope>IDENTIFICATION</scope>
    <source>
        <tissue evidence="4">Whole organism</tissue>
    </source>
</reference>
<proteinExistence type="predicted"/>
<evidence type="ECO:0000313" key="3">
    <source>
        <dbReference type="Proteomes" id="UP000504606"/>
    </source>
</evidence>
<protein>
    <submittedName>
        <fullName evidence="4">Polyamine-modulated factor 1-binding protein 1-like isoform X1</fullName>
    </submittedName>
</protein>
<sequence length="737" mass="82272">MSVDTITTCTTIQRNCRLKGRSKRSSMKKDPTSKTELTDLKTLQINVEDNLGLDQLEVCDIPQDMLFPGEYNVYLQDRLKSVIEENKQLASLLKEKDDEVISMREKLQNLELSENGLPLHHPSPLLGLSSIRHADMAACRVMELSKQVCELTAQLEEQKCRCSLAENKLVSFIESQEEIEPVSPEILTRKEAEIKSLSEKLSATNGKLFECRNKVQHLQQELKNAHKVLLCEVGEGISISDLISGGGSTSGWRGRAQQIHVLQLRVAELTDRIKKSSDFRIYDSLSHSCDGPKCSAKERKASLESAQQEARAVQQQLNEHIRKLDAAKARIKVLETEISSCKSRIQLLTDKGVRDEDFIHILQGQINQLEGRLHLCKDETRMEIKKSEKHYQQLLDDHRLEKQRSMQLLSSLEDKEKQIKRLEDILFDLKDKEINTSKGESKCCGEVAESLVMPATVACPTEITIKENPKMSLSEIETKKLLELVGTVNRRLNDTRHECDKHKSALRHERQRLARLEAKLARLEMDKMGPFSTMKRQFGNGAKKSAALISLESSTLSKEELEDKLELLQEEVLTLKTRLSCLEQEKEDDLRAFSSLLYGSSQQRTSLVMNPGAPCLPPIEPGGGGPGAGAGAGRGAGPAAGRAGRGLRLRLARAGQRLLHHQRPGPAAHRGRVPLRQAGRARAAGGLAGDHDNHDDHHDDRGARDDAGRGGVQVRRGRRRQGRLQVRQAGHSARGQA</sequence>
<dbReference type="PANTHER" id="PTHR31935">
    <property type="entry name" value="COILED-COIL DOMAIN-CONTAINING PROTEIN 13"/>
    <property type="match status" value="1"/>
</dbReference>
<organism evidence="3 4">
    <name type="scientific">Frankliniella occidentalis</name>
    <name type="common">Western flower thrips</name>
    <name type="synonym">Euthrips occidentalis</name>
    <dbReference type="NCBI Taxonomy" id="133901"/>
    <lineage>
        <taxon>Eukaryota</taxon>
        <taxon>Metazoa</taxon>
        <taxon>Ecdysozoa</taxon>
        <taxon>Arthropoda</taxon>
        <taxon>Hexapoda</taxon>
        <taxon>Insecta</taxon>
        <taxon>Pterygota</taxon>
        <taxon>Neoptera</taxon>
        <taxon>Paraneoptera</taxon>
        <taxon>Thysanoptera</taxon>
        <taxon>Terebrantia</taxon>
        <taxon>Thripoidea</taxon>
        <taxon>Thripidae</taxon>
        <taxon>Frankliniella</taxon>
    </lineage>
</organism>
<dbReference type="Proteomes" id="UP000504606">
    <property type="component" value="Unplaced"/>
</dbReference>
<keyword evidence="3" id="KW-1185">Reference proteome</keyword>
<gene>
    <name evidence="4" type="primary">LOC113213256</name>
</gene>
<dbReference type="GeneID" id="113213256"/>
<feature type="coiled-coil region" evidence="1">
    <location>
        <begin position="551"/>
        <end position="585"/>
    </location>
</feature>
<dbReference type="PANTHER" id="PTHR31935:SF1">
    <property type="entry name" value="COILED-COIL DOMAIN-CONTAINING PROTEIN 13"/>
    <property type="match status" value="1"/>
</dbReference>
<feature type="coiled-coil region" evidence="1">
    <location>
        <begin position="296"/>
        <end position="351"/>
    </location>
</feature>
<feature type="coiled-coil region" evidence="1">
    <location>
        <begin position="79"/>
        <end position="113"/>
    </location>
</feature>
<feature type="region of interest" description="Disordered" evidence="2">
    <location>
        <begin position="616"/>
        <end position="643"/>
    </location>
</feature>
<dbReference type="GO" id="GO:0034451">
    <property type="term" value="C:centriolar satellite"/>
    <property type="evidence" value="ECO:0007669"/>
    <property type="project" value="TreeGrafter"/>
</dbReference>
<keyword evidence="1" id="KW-0175">Coiled coil</keyword>
<evidence type="ECO:0000256" key="2">
    <source>
        <dbReference type="SAM" id="MobiDB-lite"/>
    </source>
</evidence>
<feature type="compositionally biased region" description="Basic and acidic residues" evidence="2">
    <location>
        <begin position="689"/>
        <end position="708"/>
    </location>
</feature>
<evidence type="ECO:0000313" key="4">
    <source>
        <dbReference type="RefSeq" id="XP_052126572.1"/>
    </source>
</evidence>
<dbReference type="GO" id="GO:0031122">
    <property type="term" value="P:cytoplasmic microtubule organization"/>
    <property type="evidence" value="ECO:0007669"/>
    <property type="project" value="TreeGrafter"/>
</dbReference>
<feature type="coiled-coil region" evidence="1">
    <location>
        <begin position="377"/>
        <end position="432"/>
    </location>
</feature>
<dbReference type="RefSeq" id="XP_052126572.1">
    <property type="nucleotide sequence ID" value="XM_052270612.1"/>
</dbReference>
<dbReference type="AlphaFoldDB" id="A0A9C6WSI9"/>
<feature type="coiled-coil region" evidence="1">
    <location>
        <begin position="499"/>
        <end position="526"/>
    </location>
</feature>
<dbReference type="OrthoDB" id="10070368at2759"/>
<evidence type="ECO:0000256" key="1">
    <source>
        <dbReference type="SAM" id="Coils"/>
    </source>
</evidence>
<name>A0A9C6WSI9_FRAOC</name>
<feature type="region of interest" description="Disordered" evidence="2">
    <location>
        <begin position="679"/>
        <end position="737"/>
    </location>
</feature>
<accession>A0A9C6WSI9</accession>
<feature type="compositionally biased region" description="Gly residues" evidence="2">
    <location>
        <begin position="621"/>
        <end position="638"/>
    </location>
</feature>
<dbReference type="GO" id="GO:1905515">
    <property type="term" value="P:non-motile cilium assembly"/>
    <property type="evidence" value="ECO:0007669"/>
    <property type="project" value="TreeGrafter"/>
</dbReference>
<dbReference type="InterPro" id="IPR038929">
    <property type="entry name" value="CCDC13"/>
</dbReference>